<evidence type="ECO:0000256" key="2">
    <source>
        <dbReference type="SAM" id="MobiDB-lite"/>
    </source>
</evidence>
<dbReference type="PROSITE" id="PS50084">
    <property type="entry name" value="KH_TYPE_1"/>
    <property type="match status" value="1"/>
</dbReference>
<name>A0A0P4WQE0_SCYOL</name>
<dbReference type="AlphaFoldDB" id="A0A0P4WQE0"/>
<proteinExistence type="predicted"/>
<reference evidence="4" key="1">
    <citation type="submission" date="2015-09" db="EMBL/GenBank/DDBJ databases">
        <title>Scylla olivacea transcriptome.</title>
        <authorList>
            <person name="Ikhwanuddin M."/>
        </authorList>
    </citation>
    <scope>NUCLEOTIDE SEQUENCE</scope>
</reference>
<dbReference type="SMART" id="SM00322">
    <property type="entry name" value="KH"/>
    <property type="match status" value="1"/>
</dbReference>
<evidence type="ECO:0000313" key="4">
    <source>
        <dbReference type="EMBL" id="JAI66547.1"/>
    </source>
</evidence>
<accession>A0A0P4WQE0</accession>
<feature type="domain" description="K Homology" evidence="3">
    <location>
        <begin position="31"/>
        <end position="95"/>
    </location>
</feature>
<dbReference type="EMBL" id="GDRN01049520">
    <property type="protein sequence ID" value="JAI66547.1"/>
    <property type="molecule type" value="Transcribed_RNA"/>
</dbReference>
<organism evidence="4">
    <name type="scientific">Scylla olivacea</name>
    <name type="common">Orange mud crab</name>
    <name type="synonym">Cancer olivacea</name>
    <dbReference type="NCBI Taxonomy" id="85551"/>
    <lineage>
        <taxon>Eukaryota</taxon>
        <taxon>Metazoa</taxon>
        <taxon>Ecdysozoa</taxon>
        <taxon>Arthropoda</taxon>
        <taxon>Crustacea</taxon>
        <taxon>Multicrustacea</taxon>
        <taxon>Malacostraca</taxon>
        <taxon>Eumalacostraca</taxon>
        <taxon>Eucarida</taxon>
        <taxon>Decapoda</taxon>
        <taxon>Pleocyemata</taxon>
        <taxon>Brachyura</taxon>
        <taxon>Eubrachyura</taxon>
        <taxon>Portunoidea</taxon>
        <taxon>Portunidae</taxon>
        <taxon>Portuninae</taxon>
        <taxon>Scylla</taxon>
    </lineage>
</organism>
<evidence type="ECO:0000256" key="1">
    <source>
        <dbReference type="PROSITE-ProRule" id="PRU00117"/>
    </source>
</evidence>
<keyword evidence="1" id="KW-0694">RNA-binding</keyword>
<dbReference type="InterPro" id="IPR036612">
    <property type="entry name" value="KH_dom_type_1_sf"/>
</dbReference>
<dbReference type="GO" id="GO:0003723">
    <property type="term" value="F:RNA binding"/>
    <property type="evidence" value="ECO:0007669"/>
    <property type="project" value="UniProtKB-UniRule"/>
</dbReference>
<dbReference type="Gene3D" id="3.30.1370.10">
    <property type="entry name" value="K Homology domain, type 1"/>
    <property type="match status" value="1"/>
</dbReference>
<sequence>MTKEKSRKGGPSVGKASSGKADLASRVVATSSTSQVVRVNPHERSLLIGPNGCTLRRLLDTHKVRMSLSRGGRVTVRGHQVRVARAVAHIDTLLRAPRASEHYGPAPYSLASQYFRQGLGAIRKEQHTPDQPPALHVRLTDSRDIWAKPEVLRSLGRQVGFVLRRIFDYMCHPHK</sequence>
<protein>
    <recommendedName>
        <fullName evidence="3">K Homology domain-containing protein</fullName>
    </recommendedName>
</protein>
<dbReference type="InterPro" id="IPR004088">
    <property type="entry name" value="KH_dom_type_1"/>
</dbReference>
<dbReference type="GO" id="GO:0010468">
    <property type="term" value="P:regulation of gene expression"/>
    <property type="evidence" value="ECO:0007669"/>
    <property type="project" value="UniProtKB-ARBA"/>
</dbReference>
<dbReference type="SUPFAM" id="SSF54791">
    <property type="entry name" value="Eukaryotic type KH-domain (KH-domain type I)"/>
    <property type="match status" value="1"/>
</dbReference>
<feature type="region of interest" description="Disordered" evidence="2">
    <location>
        <begin position="1"/>
        <end position="31"/>
    </location>
</feature>
<dbReference type="Pfam" id="PF00013">
    <property type="entry name" value="KH_1"/>
    <property type="match status" value="1"/>
</dbReference>
<evidence type="ECO:0000259" key="3">
    <source>
        <dbReference type="SMART" id="SM00322"/>
    </source>
</evidence>
<dbReference type="InterPro" id="IPR004087">
    <property type="entry name" value="KH_dom"/>
</dbReference>